<dbReference type="InParanoid" id="A0A0H2RZE3"/>
<dbReference type="InterPro" id="IPR017972">
    <property type="entry name" value="Cyt_P450_CS"/>
</dbReference>
<feature type="binding site" description="axial binding residue" evidence="9">
    <location>
        <position position="477"/>
    </location>
    <ligand>
        <name>heme</name>
        <dbReference type="ChEBI" id="CHEBI:30413"/>
    </ligand>
    <ligandPart>
        <name>Fe</name>
        <dbReference type="ChEBI" id="CHEBI:18248"/>
    </ligandPart>
</feature>
<dbReference type="Pfam" id="PF00067">
    <property type="entry name" value="p450"/>
    <property type="match status" value="1"/>
</dbReference>
<feature type="transmembrane region" description="Helical" evidence="11">
    <location>
        <begin position="31"/>
        <end position="56"/>
    </location>
</feature>
<dbReference type="GO" id="GO:0016705">
    <property type="term" value="F:oxidoreductase activity, acting on paired donors, with incorporation or reduction of molecular oxygen"/>
    <property type="evidence" value="ECO:0007669"/>
    <property type="project" value="InterPro"/>
</dbReference>
<gene>
    <name evidence="12" type="ORF">SCHPADRAFT_169260</name>
</gene>
<dbReference type="PANTHER" id="PTHR46300:SF7">
    <property type="entry name" value="P450, PUTATIVE (EUROFUNG)-RELATED"/>
    <property type="match status" value="1"/>
</dbReference>
<dbReference type="GO" id="GO:0004497">
    <property type="term" value="F:monooxygenase activity"/>
    <property type="evidence" value="ECO:0007669"/>
    <property type="project" value="UniProtKB-KW"/>
</dbReference>
<dbReference type="InterPro" id="IPR002401">
    <property type="entry name" value="Cyt_P450_E_grp-I"/>
</dbReference>
<evidence type="ECO:0000313" key="13">
    <source>
        <dbReference type="Proteomes" id="UP000053477"/>
    </source>
</evidence>
<keyword evidence="13" id="KW-1185">Reference proteome</keyword>
<dbReference type="OrthoDB" id="1055148at2759"/>
<name>A0A0H2RZE3_9AGAM</name>
<evidence type="ECO:0000256" key="4">
    <source>
        <dbReference type="ARBA" id="ARBA00022617"/>
    </source>
</evidence>
<dbReference type="SUPFAM" id="SSF48264">
    <property type="entry name" value="Cytochrome P450"/>
    <property type="match status" value="1"/>
</dbReference>
<comment type="cofactor">
    <cofactor evidence="1 9">
        <name>heme</name>
        <dbReference type="ChEBI" id="CHEBI:30413"/>
    </cofactor>
</comment>
<protein>
    <submittedName>
        <fullName evidence="12">Cytochrome P450</fullName>
    </submittedName>
</protein>
<dbReference type="Gene3D" id="1.10.630.10">
    <property type="entry name" value="Cytochrome P450"/>
    <property type="match status" value="1"/>
</dbReference>
<evidence type="ECO:0000256" key="6">
    <source>
        <dbReference type="ARBA" id="ARBA00023002"/>
    </source>
</evidence>
<keyword evidence="8 10" id="KW-0503">Monooxygenase</keyword>
<keyword evidence="11" id="KW-1133">Transmembrane helix</keyword>
<evidence type="ECO:0000256" key="11">
    <source>
        <dbReference type="SAM" id="Phobius"/>
    </source>
</evidence>
<keyword evidence="7 9" id="KW-0408">Iron</keyword>
<dbReference type="InterPro" id="IPR036396">
    <property type="entry name" value="Cyt_P450_sf"/>
</dbReference>
<dbReference type="AlphaFoldDB" id="A0A0H2RZE3"/>
<sequence>MRDSPTQVPSENRIEPLIRRGRVPHPLQHRLFASAMANLSLTLIDCAILTIILLWLGHLHRRNTAKVPPGPKGYPVIGNVFDMMASEIWAVRQEWERTYGDLVYLISFGQPIVIINSYRTAVELLEKRSLNYSDRPGSVMMNELQRWDWIITTKSYGDDLRSLRDPMQKFFEANNLPMFDHILNHEAEKLVRGLLHAPNDCELQLRTAIASSIMMLMYGHEVTSSEDPFVALARNAVKEIILAIRQGTYLVDILPWLKYVPKWFPGAGFKLIAERGAKLSYDVQHLPYLRAKDKIFSGKSSVRSFTEHEIERCLEIDGELSKLDEYRISAMGGNGYLAGADTSFSSLSSFLLAMALFPEVQKRAQAEIDQVVGNDRLPKLSDRQHLPYCTALSKEIYRWNPVNPGGIPHMSNKDDIYNGYLIPAKTVIIPNHWAMLYDPEEYPNPEVFRPERFIPTSGKRMERDPTKVAFGFGRRVCPGRFAAENMVFRS</sequence>
<comment type="similarity">
    <text evidence="3 10">Belongs to the cytochrome P450 family.</text>
</comment>
<dbReference type="PROSITE" id="PS00086">
    <property type="entry name" value="CYTOCHROME_P450"/>
    <property type="match status" value="1"/>
</dbReference>
<evidence type="ECO:0000256" key="5">
    <source>
        <dbReference type="ARBA" id="ARBA00022723"/>
    </source>
</evidence>
<evidence type="ECO:0000256" key="7">
    <source>
        <dbReference type="ARBA" id="ARBA00023004"/>
    </source>
</evidence>
<dbReference type="GO" id="GO:0020037">
    <property type="term" value="F:heme binding"/>
    <property type="evidence" value="ECO:0007669"/>
    <property type="project" value="InterPro"/>
</dbReference>
<evidence type="ECO:0000256" key="3">
    <source>
        <dbReference type="ARBA" id="ARBA00010617"/>
    </source>
</evidence>
<evidence type="ECO:0000256" key="9">
    <source>
        <dbReference type="PIRSR" id="PIRSR602401-1"/>
    </source>
</evidence>
<keyword evidence="11" id="KW-0812">Transmembrane</keyword>
<keyword evidence="6 10" id="KW-0560">Oxidoreductase</keyword>
<reference evidence="12 13" key="1">
    <citation type="submission" date="2015-04" db="EMBL/GenBank/DDBJ databases">
        <title>Complete genome sequence of Schizopora paradoxa KUC8140, a cosmopolitan wood degrader in East Asia.</title>
        <authorList>
            <consortium name="DOE Joint Genome Institute"/>
            <person name="Min B."/>
            <person name="Park H."/>
            <person name="Jang Y."/>
            <person name="Kim J.-J."/>
            <person name="Kim K.H."/>
            <person name="Pangilinan J."/>
            <person name="Lipzen A."/>
            <person name="Riley R."/>
            <person name="Grigoriev I.V."/>
            <person name="Spatafora J.W."/>
            <person name="Choi I.-G."/>
        </authorList>
    </citation>
    <scope>NUCLEOTIDE SEQUENCE [LARGE SCALE GENOMIC DNA]</scope>
    <source>
        <strain evidence="12 13">KUC8140</strain>
    </source>
</reference>
<dbReference type="PANTHER" id="PTHR46300">
    <property type="entry name" value="P450, PUTATIVE (EUROFUNG)-RELATED-RELATED"/>
    <property type="match status" value="1"/>
</dbReference>
<organism evidence="12 13">
    <name type="scientific">Schizopora paradoxa</name>
    <dbReference type="NCBI Taxonomy" id="27342"/>
    <lineage>
        <taxon>Eukaryota</taxon>
        <taxon>Fungi</taxon>
        <taxon>Dikarya</taxon>
        <taxon>Basidiomycota</taxon>
        <taxon>Agaricomycotina</taxon>
        <taxon>Agaricomycetes</taxon>
        <taxon>Hymenochaetales</taxon>
        <taxon>Schizoporaceae</taxon>
        <taxon>Schizopora</taxon>
    </lineage>
</organism>
<dbReference type="EMBL" id="KQ085905">
    <property type="protein sequence ID" value="KLO17440.1"/>
    <property type="molecule type" value="Genomic_DNA"/>
</dbReference>
<keyword evidence="11" id="KW-0472">Membrane</keyword>
<evidence type="ECO:0000256" key="8">
    <source>
        <dbReference type="ARBA" id="ARBA00023033"/>
    </source>
</evidence>
<evidence type="ECO:0000256" key="1">
    <source>
        <dbReference type="ARBA" id="ARBA00001971"/>
    </source>
</evidence>
<evidence type="ECO:0000313" key="12">
    <source>
        <dbReference type="EMBL" id="KLO17440.1"/>
    </source>
</evidence>
<dbReference type="PRINTS" id="PR00463">
    <property type="entry name" value="EP450I"/>
</dbReference>
<keyword evidence="5 9" id="KW-0479">Metal-binding</keyword>
<keyword evidence="4 9" id="KW-0349">Heme</keyword>
<dbReference type="GO" id="GO:0005506">
    <property type="term" value="F:iron ion binding"/>
    <property type="evidence" value="ECO:0007669"/>
    <property type="project" value="InterPro"/>
</dbReference>
<dbReference type="STRING" id="27342.A0A0H2RZE3"/>
<dbReference type="Proteomes" id="UP000053477">
    <property type="component" value="Unassembled WGS sequence"/>
</dbReference>
<accession>A0A0H2RZE3</accession>
<evidence type="ECO:0000256" key="10">
    <source>
        <dbReference type="RuleBase" id="RU000461"/>
    </source>
</evidence>
<dbReference type="CDD" id="cd11065">
    <property type="entry name" value="CYP64-like"/>
    <property type="match status" value="1"/>
</dbReference>
<dbReference type="InterPro" id="IPR050364">
    <property type="entry name" value="Cytochrome_P450_fung"/>
</dbReference>
<dbReference type="InterPro" id="IPR001128">
    <property type="entry name" value="Cyt_P450"/>
</dbReference>
<evidence type="ECO:0000256" key="2">
    <source>
        <dbReference type="ARBA" id="ARBA00005179"/>
    </source>
</evidence>
<comment type="pathway">
    <text evidence="2">Secondary metabolite biosynthesis.</text>
</comment>
<proteinExistence type="inferred from homology"/>